<sequence length="86" mass="8944">MPFGTGNRALPTQDDPLSLLVIPRSDSALEKRTPFGASVCCPRAGIGASQRSAAGTKVLRGSAPTRRDRPFPAQRLAPAIDLGGMA</sequence>
<dbReference type="Proteomes" id="UP000288429">
    <property type="component" value="Unassembled WGS sequence"/>
</dbReference>
<name>A0A428UTH9_9HYPO</name>
<evidence type="ECO:0000313" key="2">
    <source>
        <dbReference type="EMBL" id="RSM17576.1"/>
    </source>
</evidence>
<dbReference type="EMBL" id="NIZV01000032">
    <property type="protein sequence ID" value="RSM17576.1"/>
    <property type="molecule type" value="Genomic_DNA"/>
</dbReference>
<feature type="region of interest" description="Disordered" evidence="1">
    <location>
        <begin position="49"/>
        <end position="86"/>
    </location>
</feature>
<gene>
    <name evidence="2" type="ORF">CDV31_003654</name>
</gene>
<keyword evidence="3" id="KW-1185">Reference proteome</keyword>
<organism evidence="2 3">
    <name type="scientific">Fusarium ambrosium</name>
    <dbReference type="NCBI Taxonomy" id="131363"/>
    <lineage>
        <taxon>Eukaryota</taxon>
        <taxon>Fungi</taxon>
        <taxon>Dikarya</taxon>
        <taxon>Ascomycota</taxon>
        <taxon>Pezizomycotina</taxon>
        <taxon>Sordariomycetes</taxon>
        <taxon>Hypocreomycetidae</taxon>
        <taxon>Hypocreales</taxon>
        <taxon>Nectriaceae</taxon>
        <taxon>Fusarium</taxon>
        <taxon>Fusarium solani species complex</taxon>
    </lineage>
</organism>
<evidence type="ECO:0000313" key="3">
    <source>
        <dbReference type="Proteomes" id="UP000288429"/>
    </source>
</evidence>
<evidence type="ECO:0000256" key="1">
    <source>
        <dbReference type="SAM" id="MobiDB-lite"/>
    </source>
</evidence>
<reference evidence="2 3" key="1">
    <citation type="submission" date="2017-06" db="EMBL/GenBank/DDBJ databases">
        <title>Cmopartive genomic analysis of Ambrosia Fusariam Clade fungi.</title>
        <authorList>
            <person name="Stajich J.E."/>
            <person name="Carrillo J."/>
            <person name="Kijimoto T."/>
            <person name="Eskalen A."/>
            <person name="O'Donnell K."/>
            <person name="Kasson M."/>
        </authorList>
    </citation>
    <scope>NUCLEOTIDE SEQUENCE [LARGE SCALE GENOMIC DNA]</scope>
    <source>
        <strain evidence="2 3">NRRL 20438</strain>
    </source>
</reference>
<accession>A0A428UTH9</accession>
<proteinExistence type="predicted"/>
<dbReference type="AlphaFoldDB" id="A0A428UTH9"/>
<protein>
    <submittedName>
        <fullName evidence="2">Uncharacterized protein</fullName>
    </submittedName>
</protein>
<comment type="caution">
    <text evidence="2">The sequence shown here is derived from an EMBL/GenBank/DDBJ whole genome shotgun (WGS) entry which is preliminary data.</text>
</comment>